<dbReference type="Proteomes" id="UP000580051">
    <property type="component" value="Unassembled WGS sequence"/>
</dbReference>
<dbReference type="EMBL" id="BLRV01000064">
    <property type="protein sequence ID" value="GFP21574.1"/>
    <property type="molecule type" value="Genomic_DNA"/>
</dbReference>
<evidence type="ECO:0000313" key="1">
    <source>
        <dbReference type="EMBL" id="GFP21574.1"/>
    </source>
</evidence>
<proteinExistence type="predicted"/>
<dbReference type="InterPro" id="IPR014942">
    <property type="entry name" value="AbiEii"/>
</dbReference>
<evidence type="ECO:0000313" key="4">
    <source>
        <dbReference type="Proteomes" id="UP000580051"/>
    </source>
</evidence>
<organism evidence="1 4">
    <name type="scientific">Candidatus Hakubella thermalkaliphila</name>
    <dbReference type="NCBI Taxonomy" id="2754717"/>
    <lineage>
        <taxon>Bacteria</taxon>
        <taxon>Bacillati</taxon>
        <taxon>Actinomycetota</taxon>
        <taxon>Actinomycetota incertae sedis</taxon>
        <taxon>Candidatus Hakubellales</taxon>
        <taxon>Candidatus Hakubellaceae</taxon>
        <taxon>Candidatus Hakubella</taxon>
    </lineage>
</organism>
<gene>
    <name evidence="1" type="ORF">HKBW3S06_00801</name>
    <name evidence="2" type="ORF">HKBW3S25_00412</name>
</gene>
<dbReference type="Proteomes" id="UP000543224">
    <property type="component" value="Unassembled WGS sequence"/>
</dbReference>
<evidence type="ECO:0000313" key="3">
    <source>
        <dbReference type="Proteomes" id="UP000543224"/>
    </source>
</evidence>
<name>A0A6V8QBU8_9ACTN</name>
<dbReference type="AlphaFoldDB" id="A0A6V8QBU8"/>
<dbReference type="EMBL" id="BLRX01000028">
    <property type="protein sequence ID" value="GFP24974.1"/>
    <property type="molecule type" value="Genomic_DNA"/>
</dbReference>
<evidence type="ECO:0008006" key="5">
    <source>
        <dbReference type="Google" id="ProtNLM"/>
    </source>
</evidence>
<reference evidence="3 4" key="1">
    <citation type="journal article" date="2020" name="Front. Microbiol.">
        <title>Single-cell genomics of novel Actinobacteria with the Wood-Ljungdahl pathway discovered in a serpentinizing system.</title>
        <authorList>
            <person name="Merino N."/>
            <person name="Kawai M."/>
            <person name="Boyd E.S."/>
            <person name="Colman D.R."/>
            <person name="McGlynn S.E."/>
            <person name="Nealson K.H."/>
            <person name="Kurokawa K."/>
            <person name="Hongoh Y."/>
        </authorList>
    </citation>
    <scope>NUCLEOTIDE SEQUENCE [LARGE SCALE GENOMIC DNA]</scope>
    <source>
        <strain evidence="1 4">S06</strain>
        <strain evidence="2 3">S25</strain>
    </source>
</reference>
<comment type="caution">
    <text evidence="1">The sequence shown here is derived from an EMBL/GenBank/DDBJ whole genome shotgun (WGS) entry which is preliminary data.</text>
</comment>
<evidence type="ECO:0000313" key="2">
    <source>
        <dbReference type="EMBL" id="GFP24974.1"/>
    </source>
</evidence>
<dbReference type="Pfam" id="PF08843">
    <property type="entry name" value="AbiEii"/>
    <property type="match status" value="1"/>
</dbReference>
<protein>
    <recommendedName>
        <fullName evidence="5">Nucleotidyl transferase AbiEii toxin, Type IV TA system</fullName>
    </recommendedName>
</protein>
<sequence>MPDFLRSAISKMFLDQLLDPKRKEIFQKLSAFGKVAVLGGGTALALQLGHRKSYDFDLFTERPISSKVKQQVLATFGKKKIQILNDTSGELTFFTHDQVKITFLHFPFPPLHSLITTLPLPLFDIKDLASNKAYLLGRRPAYRDYVDIYFLLQYGFSLKQIIKEAQRRFEGGFSEKLFLQQLTYFDDLDDFEIEFIGEKQPSPPEVKRFLEKEVRNYLSPDF</sequence>
<accession>A0A6V8QBU8</accession>